<sequence length="141" mass="15865">MLSKKTVKRRISFSDDLVSVRHFEVDVYQEDQVVPLAVPPAVPPAVLPVVPRAMPTEQCQIRSERTRITSETGSSHVVSTVERRDPVRDDVFAQQRQLPHPPVVKQEPIDEDDDVVVLFSGKTEVIAFNYVKFKGVVNLSC</sequence>
<gene>
    <name evidence="1" type="ORF">CGOC_LOCUS2689</name>
</gene>
<proteinExistence type="predicted"/>
<organism evidence="1 2">
    <name type="scientific">Cylicostephanus goldi</name>
    <name type="common">Nematode worm</name>
    <dbReference type="NCBI Taxonomy" id="71465"/>
    <lineage>
        <taxon>Eukaryota</taxon>
        <taxon>Metazoa</taxon>
        <taxon>Ecdysozoa</taxon>
        <taxon>Nematoda</taxon>
        <taxon>Chromadorea</taxon>
        <taxon>Rhabditida</taxon>
        <taxon>Rhabditina</taxon>
        <taxon>Rhabditomorpha</taxon>
        <taxon>Strongyloidea</taxon>
        <taxon>Strongylidae</taxon>
        <taxon>Cylicostephanus</taxon>
    </lineage>
</organism>
<protein>
    <submittedName>
        <fullName evidence="1">Uncharacterized protein</fullName>
    </submittedName>
</protein>
<name>A0A3P6RCE2_CYLGO</name>
<evidence type="ECO:0000313" key="1">
    <source>
        <dbReference type="EMBL" id="VDK53463.1"/>
    </source>
</evidence>
<dbReference type="Proteomes" id="UP000271889">
    <property type="component" value="Unassembled WGS sequence"/>
</dbReference>
<dbReference type="EMBL" id="UYRV01006219">
    <property type="protein sequence ID" value="VDK53463.1"/>
    <property type="molecule type" value="Genomic_DNA"/>
</dbReference>
<evidence type="ECO:0000313" key="2">
    <source>
        <dbReference type="Proteomes" id="UP000271889"/>
    </source>
</evidence>
<dbReference type="AlphaFoldDB" id="A0A3P6RCE2"/>
<keyword evidence="2" id="KW-1185">Reference proteome</keyword>
<accession>A0A3P6RCE2</accession>
<reference evidence="1 2" key="1">
    <citation type="submission" date="2018-11" db="EMBL/GenBank/DDBJ databases">
        <authorList>
            <consortium name="Pathogen Informatics"/>
        </authorList>
    </citation>
    <scope>NUCLEOTIDE SEQUENCE [LARGE SCALE GENOMIC DNA]</scope>
</reference>